<comment type="caution">
    <text evidence="2">The sequence shown here is derived from an EMBL/GenBank/DDBJ whole genome shotgun (WGS) entry which is preliminary data.</text>
</comment>
<dbReference type="Pfam" id="PF13395">
    <property type="entry name" value="HNH_4"/>
    <property type="match status" value="1"/>
</dbReference>
<dbReference type="InterPro" id="IPR003615">
    <property type="entry name" value="HNH_nuc"/>
</dbReference>
<evidence type="ECO:0000313" key="2">
    <source>
        <dbReference type="EMBL" id="MCC4214428.1"/>
    </source>
</evidence>
<dbReference type="RefSeq" id="WP_350355222.1">
    <property type="nucleotide sequence ID" value="NZ_JAJGMW010000029.1"/>
</dbReference>
<evidence type="ECO:0000313" key="3">
    <source>
        <dbReference type="Proteomes" id="UP001197770"/>
    </source>
</evidence>
<protein>
    <recommendedName>
        <fullName evidence="1">HNH nuclease domain-containing protein</fullName>
    </recommendedName>
</protein>
<proteinExistence type="predicted"/>
<dbReference type="Proteomes" id="UP001197770">
    <property type="component" value="Unassembled WGS sequence"/>
</dbReference>
<dbReference type="EMBL" id="JAJGMW010000029">
    <property type="protein sequence ID" value="MCC4214428.1"/>
    <property type="molecule type" value="Genomic_DNA"/>
</dbReference>
<organism evidence="2 3">
    <name type="scientific">Leeuwenhoekiella parthenopeia</name>
    <dbReference type="NCBI Taxonomy" id="2890320"/>
    <lineage>
        <taxon>Bacteria</taxon>
        <taxon>Pseudomonadati</taxon>
        <taxon>Bacteroidota</taxon>
        <taxon>Flavobacteriia</taxon>
        <taxon>Flavobacteriales</taxon>
        <taxon>Flavobacteriaceae</taxon>
        <taxon>Leeuwenhoekiella</taxon>
    </lineage>
</organism>
<keyword evidence="3" id="KW-1185">Reference proteome</keyword>
<accession>A0ABS8GXB3</accession>
<feature type="domain" description="HNH nuclease" evidence="1">
    <location>
        <begin position="8"/>
        <end position="46"/>
    </location>
</feature>
<reference evidence="2 3" key="1">
    <citation type="submission" date="2021-11" db="EMBL/GenBank/DDBJ databases">
        <title>Seasonal and diel survey of microbial diversity of the Tyrrhenian coast.</title>
        <authorList>
            <person name="Gattoni G."/>
            <person name="Corral P."/>
        </authorList>
    </citation>
    <scope>NUCLEOTIDE SEQUENCE [LARGE SCALE GENOMIC DNA]</scope>
    <source>
        <strain evidence="2 3">Mr9</strain>
    </source>
</reference>
<sequence length="69" mass="8030">MFTIRQANEQYAIDHVIPFSVWKNKALWNLLPSAAPVDTWKYDRTPAPEFKIENLNSLGSVLLEDEQLR</sequence>
<name>A0ABS8GXB3_9FLAO</name>
<evidence type="ECO:0000259" key="1">
    <source>
        <dbReference type="Pfam" id="PF13395"/>
    </source>
</evidence>
<gene>
    <name evidence="2" type="ORF">LLW17_17015</name>
</gene>